<evidence type="ECO:0000313" key="4">
    <source>
        <dbReference type="Proteomes" id="UP001596101"/>
    </source>
</evidence>
<organism evidence="3 4">
    <name type="scientific">Massilia suwonensis</name>
    <dbReference type="NCBI Taxonomy" id="648895"/>
    <lineage>
        <taxon>Bacteria</taxon>
        <taxon>Pseudomonadati</taxon>
        <taxon>Pseudomonadota</taxon>
        <taxon>Betaproteobacteria</taxon>
        <taxon>Burkholderiales</taxon>
        <taxon>Oxalobacteraceae</taxon>
        <taxon>Telluria group</taxon>
        <taxon>Massilia</taxon>
    </lineage>
</organism>
<evidence type="ECO:0000313" key="3">
    <source>
        <dbReference type="EMBL" id="MFC5477126.1"/>
    </source>
</evidence>
<dbReference type="RefSeq" id="WP_379751744.1">
    <property type="nucleotide sequence ID" value="NZ_JBHSMR010000004.1"/>
</dbReference>
<dbReference type="Proteomes" id="UP001596101">
    <property type="component" value="Unassembled WGS sequence"/>
</dbReference>
<evidence type="ECO:0000256" key="2">
    <source>
        <dbReference type="SAM" id="SignalP"/>
    </source>
</evidence>
<protein>
    <submittedName>
        <fullName evidence="3">Uncharacterized protein</fullName>
    </submittedName>
</protein>
<evidence type="ECO:0000256" key="1">
    <source>
        <dbReference type="SAM" id="MobiDB-lite"/>
    </source>
</evidence>
<feature type="region of interest" description="Disordered" evidence="1">
    <location>
        <begin position="24"/>
        <end position="122"/>
    </location>
</feature>
<proteinExistence type="predicted"/>
<sequence>MNQKLLAAAFGVLLAAPLGALAQQSFPAPDPADPHAAAPPIVYESAIARPAQPAQEAQPTPDKAWRAANDALAAPSGHAGHGAPQAQQSGDRGVAAAAAPVHAGTPDGPRLQPAPVDHSKHN</sequence>
<gene>
    <name evidence="3" type="ORF">ACFPQ5_02925</name>
</gene>
<dbReference type="EMBL" id="JBHSMR010000004">
    <property type="protein sequence ID" value="MFC5477126.1"/>
    <property type="molecule type" value="Genomic_DNA"/>
</dbReference>
<keyword evidence="4" id="KW-1185">Reference proteome</keyword>
<name>A0ABW0MJS6_9BURK</name>
<feature type="compositionally biased region" description="Low complexity" evidence="1">
    <location>
        <begin position="73"/>
        <end position="99"/>
    </location>
</feature>
<feature type="signal peptide" evidence="2">
    <location>
        <begin position="1"/>
        <end position="22"/>
    </location>
</feature>
<reference evidence="4" key="1">
    <citation type="journal article" date="2019" name="Int. J. Syst. Evol. Microbiol.">
        <title>The Global Catalogue of Microorganisms (GCM) 10K type strain sequencing project: providing services to taxonomists for standard genome sequencing and annotation.</title>
        <authorList>
            <consortium name="The Broad Institute Genomics Platform"/>
            <consortium name="The Broad Institute Genome Sequencing Center for Infectious Disease"/>
            <person name="Wu L."/>
            <person name="Ma J."/>
        </authorList>
    </citation>
    <scope>NUCLEOTIDE SEQUENCE [LARGE SCALE GENOMIC DNA]</scope>
    <source>
        <strain evidence="4">CCUG 43111</strain>
    </source>
</reference>
<comment type="caution">
    <text evidence="3">The sequence shown here is derived from an EMBL/GenBank/DDBJ whole genome shotgun (WGS) entry which is preliminary data.</text>
</comment>
<feature type="chain" id="PRO_5047185987" evidence="2">
    <location>
        <begin position="23"/>
        <end position="122"/>
    </location>
</feature>
<accession>A0ABW0MJS6</accession>
<keyword evidence="2" id="KW-0732">Signal</keyword>
<feature type="compositionally biased region" description="Low complexity" evidence="1">
    <location>
        <begin position="34"/>
        <end position="59"/>
    </location>
</feature>